<sequence>MTQPTRDSRTSGDQPSAWATGWTVFAGTILALTGIFQIIAGIVAVASDELYVVTNDWIFKFDVTTWGWIHLVLGVVLLLSGIGIFTGNVVARSVGVFIAGLSAIAAFMWLPYYPLWGIVIIALDVAVIWALTTQGRESAGRVRA</sequence>
<feature type="domain" description="DUF7144" evidence="2">
    <location>
        <begin position="22"/>
        <end position="136"/>
    </location>
</feature>
<dbReference type="Proteomes" id="UP000554054">
    <property type="component" value="Unassembled WGS sequence"/>
</dbReference>
<feature type="transmembrane region" description="Helical" evidence="1">
    <location>
        <begin position="66"/>
        <end position="85"/>
    </location>
</feature>
<dbReference type="Pfam" id="PF23636">
    <property type="entry name" value="DUF7144"/>
    <property type="match status" value="1"/>
</dbReference>
<keyword evidence="1" id="KW-1133">Transmembrane helix</keyword>
<feature type="transmembrane region" description="Helical" evidence="1">
    <location>
        <begin position="21"/>
        <end position="46"/>
    </location>
</feature>
<protein>
    <recommendedName>
        <fullName evidence="2">DUF7144 domain-containing protein</fullName>
    </recommendedName>
</protein>
<name>A0A852VJZ2_9MICO</name>
<gene>
    <name evidence="3" type="ORF">BJY20_000819</name>
</gene>
<evidence type="ECO:0000256" key="1">
    <source>
        <dbReference type="SAM" id="Phobius"/>
    </source>
</evidence>
<reference evidence="3 4" key="1">
    <citation type="submission" date="2020-07" db="EMBL/GenBank/DDBJ databases">
        <title>Sequencing the genomes of 1000 actinobacteria strains.</title>
        <authorList>
            <person name="Klenk H.-P."/>
        </authorList>
    </citation>
    <scope>NUCLEOTIDE SEQUENCE [LARGE SCALE GENOMIC DNA]</scope>
    <source>
        <strain evidence="3 4">DSM 26154</strain>
    </source>
</reference>
<keyword evidence="4" id="KW-1185">Reference proteome</keyword>
<dbReference type="InterPro" id="IPR055568">
    <property type="entry name" value="DUF7144"/>
</dbReference>
<keyword evidence="1" id="KW-0472">Membrane</keyword>
<feature type="transmembrane region" description="Helical" evidence="1">
    <location>
        <begin position="115"/>
        <end position="133"/>
    </location>
</feature>
<comment type="caution">
    <text evidence="3">The sequence shown here is derived from an EMBL/GenBank/DDBJ whole genome shotgun (WGS) entry which is preliminary data.</text>
</comment>
<dbReference type="EMBL" id="JACCAE010000001">
    <property type="protein sequence ID" value="NYF97427.1"/>
    <property type="molecule type" value="Genomic_DNA"/>
</dbReference>
<feature type="transmembrane region" description="Helical" evidence="1">
    <location>
        <begin position="90"/>
        <end position="109"/>
    </location>
</feature>
<keyword evidence="1" id="KW-0812">Transmembrane</keyword>
<evidence type="ECO:0000313" key="4">
    <source>
        <dbReference type="Proteomes" id="UP000554054"/>
    </source>
</evidence>
<dbReference type="RefSeq" id="WP_185990368.1">
    <property type="nucleotide sequence ID" value="NZ_JACCAE010000001.1"/>
</dbReference>
<accession>A0A852VJZ2</accession>
<proteinExistence type="predicted"/>
<evidence type="ECO:0000313" key="3">
    <source>
        <dbReference type="EMBL" id="NYF97427.1"/>
    </source>
</evidence>
<organism evidence="3 4">
    <name type="scientific">Janibacter cremeus</name>
    <dbReference type="NCBI Taxonomy" id="1285192"/>
    <lineage>
        <taxon>Bacteria</taxon>
        <taxon>Bacillati</taxon>
        <taxon>Actinomycetota</taxon>
        <taxon>Actinomycetes</taxon>
        <taxon>Micrococcales</taxon>
        <taxon>Intrasporangiaceae</taxon>
        <taxon>Janibacter</taxon>
    </lineage>
</organism>
<dbReference type="AlphaFoldDB" id="A0A852VJZ2"/>
<evidence type="ECO:0000259" key="2">
    <source>
        <dbReference type="Pfam" id="PF23636"/>
    </source>
</evidence>